<sequence>MRVLLLSISPNQSGNRQRTDYLADALRMMGHETHIVRWKAWRQLTEKNEHASDDLTIQILPTFARLMSSKTPIWNQTLAWHKIKEIVRKLKIDVIFCPNNWYVIGYPPQQFEVPIIIDYFDLLNDEMEKKYLLNGRTVLCTSMELQQRALRWTPNAHWIPTPIDVSKFNYSNNQAKQLIGISPNTIVISLIGLTASPKLYFIDAIDQIQLTNVKCLLIGDGELFEPIKKKISEVNHPERFEMLGKISYFDVPKYFCASDIGMYPGDDEDYYHCACPIKVLEYTAAGAQVISNDLRELRNWSFPNVHLAKPTPDDFCMSIEKAIVTHGKLGDLNKFSLKAVTSQLDEVLYSVIKKSPVINGL</sequence>
<dbReference type="PANTHER" id="PTHR12526:SF637">
    <property type="entry name" value="GLYCOSYLTRANSFERASE EPSF-RELATED"/>
    <property type="match status" value="1"/>
</dbReference>
<organism evidence="1 2">
    <name type="scientific">Paenibacillus gyeongsangnamensis</name>
    <dbReference type="NCBI Taxonomy" id="3388067"/>
    <lineage>
        <taxon>Bacteria</taxon>
        <taxon>Bacillati</taxon>
        <taxon>Bacillota</taxon>
        <taxon>Bacilli</taxon>
        <taxon>Bacillales</taxon>
        <taxon>Paenibacillaceae</taxon>
        <taxon>Paenibacillus</taxon>
    </lineage>
</organism>
<keyword evidence="1" id="KW-0808">Transferase</keyword>
<reference evidence="1 2" key="1">
    <citation type="submission" date="2022-12" db="EMBL/GenBank/DDBJ databases">
        <title>Draft genome sequence of Paenibacillus sp. dW9.</title>
        <authorList>
            <person name="Choi E.-W."/>
            <person name="Kim D.-U."/>
        </authorList>
    </citation>
    <scope>NUCLEOTIDE SEQUENCE [LARGE SCALE GENOMIC DNA]</scope>
    <source>
        <strain evidence="2">dW9</strain>
    </source>
</reference>
<dbReference type="EMBL" id="JAQAGZ010000024">
    <property type="protein sequence ID" value="MCZ8516490.1"/>
    <property type="molecule type" value="Genomic_DNA"/>
</dbReference>
<dbReference type="Gene3D" id="3.40.50.2000">
    <property type="entry name" value="Glycogen Phosphorylase B"/>
    <property type="match status" value="2"/>
</dbReference>
<protein>
    <submittedName>
        <fullName evidence="1">Glycosyltransferase</fullName>
        <ecNumber evidence="1">2.4.-.-</ecNumber>
    </submittedName>
</protein>
<comment type="caution">
    <text evidence="1">The sequence shown here is derived from an EMBL/GenBank/DDBJ whole genome shotgun (WGS) entry which is preliminary data.</text>
</comment>
<dbReference type="Pfam" id="PF13692">
    <property type="entry name" value="Glyco_trans_1_4"/>
    <property type="match status" value="1"/>
</dbReference>
<dbReference type="Proteomes" id="UP001527882">
    <property type="component" value="Unassembled WGS sequence"/>
</dbReference>
<dbReference type="SUPFAM" id="SSF53756">
    <property type="entry name" value="UDP-Glycosyltransferase/glycogen phosphorylase"/>
    <property type="match status" value="1"/>
</dbReference>
<keyword evidence="1" id="KW-0328">Glycosyltransferase</keyword>
<evidence type="ECO:0000313" key="1">
    <source>
        <dbReference type="EMBL" id="MCZ8516490.1"/>
    </source>
</evidence>
<name>A0ABT4QII3_9BACL</name>
<keyword evidence="2" id="KW-1185">Reference proteome</keyword>
<gene>
    <name evidence="1" type="ORF">O9H85_29705</name>
</gene>
<dbReference type="GO" id="GO:0016757">
    <property type="term" value="F:glycosyltransferase activity"/>
    <property type="evidence" value="ECO:0007669"/>
    <property type="project" value="UniProtKB-KW"/>
</dbReference>
<accession>A0ABT4QII3</accession>
<dbReference type="EC" id="2.4.-.-" evidence="1"/>
<proteinExistence type="predicted"/>
<dbReference type="RefSeq" id="WP_269885027.1">
    <property type="nucleotide sequence ID" value="NZ_JAQAGZ010000024.1"/>
</dbReference>
<dbReference type="PANTHER" id="PTHR12526">
    <property type="entry name" value="GLYCOSYLTRANSFERASE"/>
    <property type="match status" value="1"/>
</dbReference>
<evidence type="ECO:0000313" key="2">
    <source>
        <dbReference type="Proteomes" id="UP001527882"/>
    </source>
</evidence>